<dbReference type="OrthoDB" id="248669at2759"/>
<dbReference type="VEuPathDB" id="TriTrypDB:LtaPh_2103200"/>
<evidence type="ECO:0000313" key="3">
    <source>
        <dbReference type="Proteomes" id="UP000419144"/>
    </source>
</evidence>
<evidence type="ECO:0000256" key="1">
    <source>
        <dbReference type="SAM" id="Phobius"/>
    </source>
</evidence>
<dbReference type="AlphaFoldDB" id="A0A640KEY1"/>
<protein>
    <submittedName>
        <fullName evidence="2">Uncharacterized protein</fullName>
    </submittedName>
</protein>
<keyword evidence="1" id="KW-1133">Transmembrane helix</keyword>
<evidence type="ECO:0000313" key="2">
    <source>
        <dbReference type="EMBL" id="GET88266.1"/>
    </source>
</evidence>
<comment type="caution">
    <text evidence="2">The sequence shown here is derived from an EMBL/GenBank/DDBJ whole genome shotgun (WGS) entry which is preliminary data.</text>
</comment>
<keyword evidence="1" id="KW-0812">Transmembrane</keyword>
<feature type="transmembrane region" description="Helical" evidence="1">
    <location>
        <begin position="304"/>
        <end position="324"/>
    </location>
</feature>
<dbReference type="Proteomes" id="UP000419144">
    <property type="component" value="Unassembled WGS sequence"/>
</dbReference>
<accession>A0A640KEY1</accession>
<gene>
    <name evidence="2" type="ORF">LtaPh_2103200</name>
</gene>
<proteinExistence type="predicted"/>
<dbReference type="EMBL" id="BLBS01000026">
    <property type="protein sequence ID" value="GET88266.1"/>
    <property type="molecule type" value="Genomic_DNA"/>
</dbReference>
<keyword evidence="3" id="KW-1185">Reference proteome</keyword>
<keyword evidence="1" id="KW-0472">Membrane</keyword>
<name>A0A640KEY1_LEITA</name>
<reference evidence="2" key="1">
    <citation type="submission" date="2019-11" db="EMBL/GenBank/DDBJ databases">
        <title>Leishmania tarentolae CDS.</title>
        <authorList>
            <person name="Goto Y."/>
            <person name="Yamagishi J."/>
        </authorList>
    </citation>
    <scope>NUCLEOTIDE SEQUENCE [LARGE SCALE GENOMIC DNA]</scope>
    <source>
        <strain evidence="2">Parrot Tar II</strain>
    </source>
</reference>
<organism evidence="2 3">
    <name type="scientific">Leishmania tarentolae</name>
    <name type="common">Sauroleishmania tarentolae</name>
    <dbReference type="NCBI Taxonomy" id="5689"/>
    <lineage>
        <taxon>Eukaryota</taxon>
        <taxon>Discoba</taxon>
        <taxon>Euglenozoa</taxon>
        <taxon>Kinetoplastea</taxon>
        <taxon>Metakinetoplastina</taxon>
        <taxon>Trypanosomatida</taxon>
        <taxon>Trypanosomatidae</taxon>
        <taxon>Leishmaniinae</taxon>
        <taxon>Leishmania</taxon>
        <taxon>lizard Leishmania</taxon>
    </lineage>
</organism>
<sequence>MLRAACLRRESRQGCRCCRTSAVVAPLLVLAFLLFTLSVLPSPATAAMGSSHSAATHGGSVVPHIGDFVPLTVYLRTERQIRRSFISVADQQLAVDEEAVVDNAEGNVEADTAAEFLKPKDLDLPSLGATRGKHEKQLVYLLSPASSPRFGINKAATLMANFTLRAAGQSLQEDTTLQQSDWALRFSVGRGLHKESTWLPVAARQKYTSRLSETLAGRLHELQAADAAAERHRDEEAGEAVDNAAAAQKVQYLSRITFFFGYHKGDLPKMTSFSIAALYSPEMKPGIELQFLWIESRPYNPNRAVTLCSAVAVLVSMITVLAVFHPSSRSMLLFSQRIVAVRAHD</sequence>